<dbReference type="PATRIC" id="fig|1938.6.peg.8804"/>
<dbReference type="OrthoDB" id="9763697at2"/>
<dbReference type="AlphaFoldDB" id="A0A0L8J120"/>
<reference evidence="1 2" key="1">
    <citation type="submission" date="2015-06" db="EMBL/GenBank/DDBJ databases">
        <authorList>
            <person name="Hoefler B.C."/>
            <person name="Straight P.D."/>
        </authorList>
    </citation>
    <scope>NUCLEOTIDE SEQUENCE [LARGE SCALE GENOMIC DNA]</scope>
    <source>
        <strain evidence="1 2">NRRL 3427</strain>
    </source>
</reference>
<evidence type="ECO:0000313" key="2">
    <source>
        <dbReference type="Proteomes" id="UP000037023"/>
    </source>
</evidence>
<dbReference type="RefSeq" id="WP_033209891.1">
    <property type="nucleotide sequence ID" value="NZ_LGUP01000418.1"/>
</dbReference>
<accession>A0A0L8J120</accession>
<organism evidence="1 2">
    <name type="scientific">Streptomyces viridochromogenes</name>
    <dbReference type="NCBI Taxonomy" id="1938"/>
    <lineage>
        <taxon>Bacteria</taxon>
        <taxon>Bacillati</taxon>
        <taxon>Actinomycetota</taxon>
        <taxon>Actinomycetes</taxon>
        <taxon>Kitasatosporales</taxon>
        <taxon>Streptomycetaceae</taxon>
        <taxon>Streptomyces</taxon>
    </lineage>
</organism>
<dbReference type="EMBL" id="LGUP01000418">
    <property type="protein sequence ID" value="KOG07074.1"/>
    <property type="molecule type" value="Genomic_DNA"/>
</dbReference>
<dbReference type="Proteomes" id="UP000037023">
    <property type="component" value="Unassembled WGS sequence"/>
</dbReference>
<sequence>MVVRTAGKTGLRDRLDEALARELTEGPGAVGELLGSLEAAGRRECALALQLKACRGTPHRTAPALADLAGQELGWSTEESDLLLARLVGKDARVAPHELQGAFGTLVPIALSAAEQAGEFDRARVRALRRTVDALDGLGGAEFAPVRDRMDALLRREPPTVPGRLPHHLLDGLDDFGPAMRAAHGELLAGAGVTAFLDHCALLDRPRATRAWRRTASALLVEAERGPELVRRLLEGIAAQPEHRISDLGPWALNVRGIAGDTNTPLVRGLLWASLDISADWAVPLVAAVALNAGTGLGGSGSTCRSRPLATTAVAVLGECAGARGEEAARWLARLSGTVVNRTVAKGITAALDAVAARACVSDTVAARA</sequence>
<comment type="caution">
    <text evidence="1">The sequence shown here is derived from an EMBL/GenBank/DDBJ whole genome shotgun (WGS) entry which is preliminary data.</text>
</comment>
<gene>
    <name evidence="1" type="ORF">ADK34_40895</name>
</gene>
<evidence type="ECO:0000313" key="1">
    <source>
        <dbReference type="EMBL" id="KOG07074.1"/>
    </source>
</evidence>
<name>A0A0L8J120_STRVR</name>
<proteinExistence type="predicted"/>
<protein>
    <submittedName>
        <fullName evidence="1">Uncharacterized protein</fullName>
    </submittedName>
</protein>